<dbReference type="Proteomes" id="UP000192713">
    <property type="component" value="Unassembled WGS sequence"/>
</dbReference>
<proteinExistence type="predicted"/>
<protein>
    <submittedName>
        <fullName evidence="1">Uncharacterized protein</fullName>
    </submittedName>
</protein>
<dbReference type="AlphaFoldDB" id="A0A1X0DY34"/>
<accession>A0A1X0DY34</accession>
<organism evidence="1 2">
    <name type="scientific">Mycolicibacter kumamotonensis</name>
    <dbReference type="NCBI Taxonomy" id="354243"/>
    <lineage>
        <taxon>Bacteria</taxon>
        <taxon>Bacillati</taxon>
        <taxon>Actinomycetota</taxon>
        <taxon>Actinomycetes</taxon>
        <taxon>Mycobacteriales</taxon>
        <taxon>Mycobacteriaceae</taxon>
        <taxon>Mycolicibacter</taxon>
    </lineage>
</organism>
<evidence type="ECO:0000313" key="2">
    <source>
        <dbReference type="Proteomes" id="UP000192713"/>
    </source>
</evidence>
<reference evidence="1 2" key="1">
    <citation type="submission" date="2017-02" db="EMBL/GenBank/DDBJ databases">
        <title>The new phylogeny of genus Mycobacterium.</title>
        <authorList>
            <person name="Tortoli E."/>
            <person name="Trovato A."/>
            <person name="Cirillo D.M."/>
        </authorList>
    </citation>
    <scope>NUCLEOTIDE SEQUENCE [LARGE SCALE GENOMIC DNA]</scope>
    <source>
        <strain evidence="1 2">DSM 45093</strain>
    </source>
</reference>
<dbReference type="EMBL" id="MVHU01000034">
    <property type="protein sequence ID" value="ORA77275.1"/>
    <property type="molecule type" value="Genomic_DNA"/>
</dbReference>
<sequence length="90" mass="9857">MKVQEFDRSSILDVWLDGFVSGLSTAAKNFTECSAEQADEFAHMVALSITNDPAVMETVRREVFERLTGMIDANPATKEMKLNISKGSGA</sequence>
<gene>
    <name evidence="1" type="ORF">BST28_18595</name>
</gene>
<name>A0A1X0DY34_9MYCO</name>
<comment type="caution">
    <text evidence="1">The sequence shown here is derived from an EMBL/GenBank/DDBJ whole genome shotgun (WGS) entry which is preliminary data.</text>
</comment>
<evidence type="ECO:0000313" key="1">
    <source>
        <dbReference type="EMBL" id="ORA77275.1"/>
    </source>
</evidence>